<reference evidence="3" key="1">
    <citation type="journal article" date="2021" name="BMC Genomics">
        <title>Chromosome-level genome assembly and manually-curated proteome of model necrotroph Parastagonospora nodorum Sn15 reveals a genome-wide trove of candidate effector homologs, and redundancy of virulence-related functions within an accessory chromosome.</title>
        <authorList>
            <person name="Bertazzoni S."/>
            <person name="Jones D.A.B."/>
            <person name="Phan H.T."/>
            <person name="Tan K.-C."/>
            <person name="Hane J.K."/>
        </authorList>
    </citation>
    <scope>NUCLEOTIDE SEQUENCE [LARGE SCALE GENOMIC DNA]</scope>
    <source>
        <strain evidence="3">SN15 / ATCC MYA-4574 / FGSC 10173)</strain>
    </source>
</reference>
<organism evidence="2 3">
    <name type="scientific">Phaeosphaeria nodorum (strain SN15 / ATCC MYA-4574 / FGSC 10173)</name>
    <name type="common">Glume blotch fungus</name>
    <name type="synonym">Parastagonospora nodorum</name>
    <dbReference type="NCBI Taxonomy" id="321614"/>
    <lineage>
        <taxon>Eukaryota</taxon>
        <taxon>Fungi</taxon>
        <taxon>Dikarya</taxon>
        <taxon>Ascomycota</taxon>
        <taxon>Pezizomycotina</taxon>
        <taxon>Dothideomycetes</taxon>
        <taxon>Pleosporomycetidae</taxon>
        <taxon>Pleosporales</taxon>
        <taxon>Pleosporineae</taxon>
        <taxon>Phaeosphaeriaceae</taxon>
        <taxon>Parastagonospora</taxon>
    </lineage>
</organism>
<dbReference type="AlphaFoldDB" id="A0A7U2F508"/>
<dbReference type="Proteomes" id="UP000663193">
    <property type="component" value="Chromosome 6"/>
</dbReference>
<proteinExistence type="predicted"/>
<protein>
    <submittedName>
        <fullName evidence="2">Uncharacterized protein</fullName>
    </submittedName>
</protein>
<accession>A0A7U2F508</accession>
<dbReference type="VEuPathDB" id="FungiDB:JI435_409490"/>
<evidence type="ECO:0000313" key="3">
    <source>
        <dbReference type="Proteomes" id="UP000663193"/>
    </source>
</evidence>
<keyword evidence="3" id="KW-1185">Reference proteome</keyword>
<feature type="region of interest" description="Disordered" evidence="1">
    <location>
        <begin position="1"/>
        <end position="39"/>
    </location>
</feature>
<evidence type="ECO:0000256" key="1">
    <source>
        <dbReference type="SAM" id="MobiDB-lite"/>
    </source>
</evidence>
<dbReference type="EMBL" id="CP069028">
    <property type="protein sequence ID" value="QRC96710.1"/>
    <property type="molecule type" value="Genomic_DNA"/>
</dbReference>
<evidence type="ECO:0000313" key="2">
    <source>
        <dbReference type="EMBL" id="QRC96710.1"/>
    </source>
</evidence>
<gene>
    <name evidence="2" type="ORF">JI435_409490</name>
</gene>
<name>A0A7U2F508_PHANO</name>
<sequence>MSNPVACPGFGRPSSHVQTPDAHNLKRSSPGPPPVVGLLANLRGHDAASVSHL</sequence>